<gene>
    <name evidence="1" type="ORF">F5148DRAFT_585603</name>
</gene>
<dbReference type="EMBL" id="JAGFNK010000422">
    <property type="protein sequence ID" value="KAI9450593.1"/>
    <property type="molecule type" value="Genomic_DNA"/>
</dbReference>
<proteinExistence type="predicted"/>
<dbReference type="Proteomes" id="UP001207468">
    <property type="component" value="Unassembled WGS sequence"/>
</dbReference>
<keyword evidence="2" id="KW-1185">Reference proteome</keyword>
<protein>
    <submittedName>
        <fullName evidence="1">Uncharacterized protein</fullName>
    </submittedName>
</protein>
<evidence type="ECO:0000313" key="2">
    <source>
        <dbReference type="Proteomes" id="UP001207468"/>
    </source>
</evidence>
<organism evidence="1 2">
    <name type="scientific">Russula earlei</name>
    <dbReference type="NCBI Taxonomy" id="71964"/>
    <lineage>
        <taxon>Eukaryota</taxon>
        <taxon>Fungi</taxon>
        <taxon>Dikarya</taxon>
        <taxon>Basidiomycota</taxon>
        <taxon>Agaricomycotina</taxon>
        <taxon>Agaricomycetes</taxon>
        <taxon>Russulales</taxon>
        <taxon>Russulaceae</taxon>
        <taxon>Russula</taxon>
    </lineage>
</organism>
<evidence type="ECO:0000313" key="1">
    <source>
        <dbReference type="EMBL" id="KAI9450593.1"/>
    </source>
</evidence>
<accession>A0ACC0TXP4</accession>
<name>A0ACC0TXP4_9AGAM</name>
<sequence length="315" mass="35262">MSHLPYDTFRETLAIRYPHCGHALWDPSPEGLYDAVAVGDVGFIREGYFHRLFNVLLPEDHPSHINSGVPEYHQPLQPGLSNHIRKGTDGTDDFCSRHVSLSRGRNIQALGPDDESQVTVSCPGRRGALSSLPFPAQREDTVARGDFGKWMIKHIDQWFAFASNLGLGVNRMQDIILVTGRHCTKSWVNVAFSDSQRDAEVSFGAQVSGSSGVNIERRVVRGDAVLKLGPSGENLPENQCIFVRGFRVVRLLNIWPRLKGRAGPSTDADEHESTHDRQLESIGTSANSKILFTFCYSIFLKRLLVAIWLWFMMMT</sequence>
<comment type="caution">
    <text evidence="1">The sequence shown here is derived from an EMBL/GenBank/DDBJ whole genome shotgun (WGS) entry which is preliminary data.</text>
</comment>
<reference evidence="1" key="1">
    <citation type="submission" date="2021-03" db="EMBL/GenBank/DDBJ databases">
        <title>Evolutionary priming and transition to the ectomycorrhizal habit in an iconic lineage of mushroom-forming fungi: is preadaptation a requirement?</title>
        <authorList>
            <consortium name="DOE Joint Genome Institute"/>
            <person name="Looney B.P."/>
            <person name="Miyauchi S."/>
            <person name="Morin E."/>
            <person name="Drula E."/>
            <person name="Courty P.E."/>
            <person name="Chicoki N."/>
            <person name="Fauchery L."/>
            <person name="Kohler A."/>
            <person name="Kuo A."/>
            <person name="LaButti K."/>
            <person name="Pangilinan J."/>
            <person name="Lipzen A."/>
            <person name="Riley R."/>
            <person name="Andreopoulos W."/>
            <person name="He G."/>
            <person name="Johnson J."/>
            <person name="Barry K.W."/>
            <person name="Grigoriev I.V."/>
            <person name="Nagy L."/>
            <person name="Hibbett D."/>
            <person name="Henrissat B."/>
            <person name="Matheny P.B."/>
            <person name="Labbe J."/>
            <person name="Martin A.F."/>
        </authorList>
    </citation>
    <scope>NUCLEOTIDE SEQUENCE</scope>
    <source>
        <strain evidence="1">BPL698</strain>
    </source>
</reference>